<dbReference type="STRING" id="990371.SAMN05421813_101290"/>
<name>A0A1G9M920_9SPHI</name>
<dbReference type="RefSeq" id="WP_090698233.1">
    <property type="nucleotide sequence ID" value="NZ_FNHH01000001.1"/>
</dbReference>
<accession>A0A1G9M920</accession>
<protein>
    <recommendedName>
        <fullName evidence="3">Lipoprotein</fullName>
    </recommendedName>
</protein>
<dbReference type="Proteomes" id="UP000199226">
    <property type="component" value="Unassembled WGS sequence"/>
</dbReference>
<reference evidence="2" key="1">
    <citation type="submission" date="2016-10" db="EMBL/GenBank/DDBJ databases">
        <authorList>
            <person name="Varghese N."/>
            <person name="Submissions S."/>
        </authorList>
    </citation>
    <scope>NUCLEOTIDE SEQUENCE [LARGE SCALE GENOMIC DNA]</scope>
    <source>
        <strain evidence="2">DSM 24536</strain>
    </source>
</reference>
<dbReference type="AlphaFoldDB" id="A0A1G9M920"/>
<dbReference type="EMBL" id="FNHH01000001">
    <property type="protein sequence ID" value="SDL70613.1"/>
    <property type="molecule type" value="Genomic_DNA"/>
</dbReference>
<proteinExistence type="predicted"/>
<keyword evidence="2" id="KW-1185">Reference proteome</keyword>
<sequence>MKIKFLHQGLIILTVTLCSCTSKVNFNFNSKETIKSKIFDKNPTEAAKGAVELSYQIFNIIDEYCERPIGDEFYRMQIYNVSSDGSTKEYSVIGEIKLHMINGKTKILTVEGDFPIPYFMKNSKDVGQYKNKIIKEFEVDGEIWFGIYSAKENTIIDYTDCSNVKVSNSILTSRMAVTNSKEALNTLINDNITALMFL</sequence>
<dbReference type="PROSITE" id="PS51257">
    <property type="entry name" value="PROKAR_LIPOPROTEIN"/>
    <property type="match status" value="1"/>
</dbReference>
<evidence type="ECO:0000313" key="2">
    <source>
        <dbReference type="Proteomes" id="UP000199226"/>
    </source>
</evidence>
<evidence type="ECO:0008006" key="3">
    <source>
        <dbReference type="Google" id="ProtNLM"/>
    </source>
</evidence>
<gene>
    <name evidence="1" type="ORF">SAMN05421813_101290</name>
</gene>
<evidence type="ECO:0000313" key="1">
    <source>
        <dbReference type="EMBL" id="SDL70613.1"/>
    </source>
</evidence>
<organism evidence="1 2">
    <name type="scientific">Daejeonella rubra</name>
    <dbReference type="NCBI Taxonomy" id="990371"/>
    <lineage>
        <taxon>Bacteria</taxon>
        <taxon>Pseudomonadati</taxon>
        <taxon>Bacteroidota</taxon>
        <taxon>Sphingobacteriia</taxon>
        <taxon>Sphingobacteriales</taxon>
        <taxon>Sphingobacteriaceae</taxon>
        <taxon>Daejeonella</taxon>
    </lineage>
</organism>